<evidence type="ECO:0000313" key="4">
    <source>
        <dbReference type="Proteomes" id="UP001221142"/>
    </source>
</evidence>
<evidence type="ECO:0000313" key="3">
    <source>
        <dbReference type="EMBL" id="KAJ7641658.1"/>
    </source>
</evidence>
<dbReference type="EMBL" id="JARKIF010000004">
    <property type="protein sequence ID" value="KAJ7641658.1"/>
    <property type="molecule type" value="Genomic_DNA"/>
</dbReference>
<reference evidence="3" key="1">
    <citation type="submission" date="2023-03" db="EMBL/GenBank/DDBJ databases">
        <title>Massive genome expansion in bonnet fungi (Mycena s.s.) driven by repeated elements and novel gene families across ecological guilds.</title>
        <authorList>
            <consortium name="Lawrence Berkeley National Laboratory"/>
            <person name="Harder C.B."/>
            <person name="Miyauchi S."/>
            <person name="Viragh M."/>
            <person name="Kuo A."/>
            <person name="Thoen E."/>
            <person name="Andreopoulos B."/>
            <person name="Lu D."/>
            <person name="Skrede I."/>
            <person name="Drula E."/>
            <person name="Henrissat B."/>
            <person name="Morin E."/>
            <person name="Kohler A."/>
            <person name="Barry K."/>
            <person name="LaButti K."/>
            <person name="Morin E."/>
            <person name="Salamov A."/>
            <person name="Lipzen A."/>
            <person name="Mereny Z."/>
            <person name="Hegedus B."/>
            <person name="Baldrian P."/>
            <person name="Stursova M."/>
            <person name="Weitz H."/>
            <person name="Taylor A."/>
            <person name="Grigoriev I.V."/>
            <person name="Nagy L.G."/>
            <person name="Martin F."/>
            <person name="Kauserud H."/>
        </authorList>
    </citation>
    <scope>NUCLEOTIDE SEQUENCE</scope>
    <source>
        <strain evidence="3">9284</strain>
    </source>
</reference>
<accession>A0AAD7FTA1</accession>
<evidence type="ECO:0000259" key="2">
    <source>
        <dbReference type="SMART" id="SM00256"/>
    </source>
</evidence>
<dbReference type="CDD" id="cd09917">
    <property type="entry name" value="F-box_SF"/>
    <property type="match status" value="1"/>
</dbReference>
<gene>
    <name evidence="3" type="ORF">FB45DRAFT_1054120</name>
</gene>
<dbReference type="AlphaFoldDB" id="A0AAD7FTA1"/>
<sequence length="407" mass="46303">MSNLHPTRPARAATSLLFGKPLPLAVAFEIFSLCSPFDLAQISCTSKSLRAFIQPNRCLWESAYGNLSRGNCPQLPPPPLVESRANYSPLACASWLFGGGLCTVRLLLAALKSISQFGTAMLDMDELSTVPFSLSLPRVFGQFYEDLMTSIFLRLEQAKCREELLSDNSKWVDEKNDYLAFSWGNWLPRRFRTIVGARGLVYEYSHRAIKDAEAERKQAIAVDQGDSWRDPRGTRVRSSEELDTEWALRARDRAILSQHSAFLEVWHRFYLTEKVAVEKVNMSFIKRMCRAENIKGKDVLDCPAARSVIDAFSRDLTLLTTTTWTHIRRLDDRIKCELCSRLLRPDGLFFHLQDKHEGVEVPNNSKAKQTRDRPCPDCPHSSRRLFSEQGLQDHKMSRHSGAANSFI</sequence>
<dbReference type="Pfam" id="PF00646">
    <property type="entry name" value="F-box"/>
    <property type="match status" value="1"/>
</dbReference>
<keyword evidence="4" id="KW-1185">Reference proteome</keyword>
<feature type="region of interest" description="Disordered" evidence="1">
    <location>
        <begin position="360"/>
        <end position="379"/>
    </location>
</feature>
<dbReference type="SUPFAM" id="SSF81383">
    <property type="entry name" value="F-box domain"/>
    <property type="match status" value="1"/>
</dbReference>
<dbReference type="Proteomes" id="UP001221142">
    <property type="component" value="Unassembled WGS sequence"/>
</dbReference>
<proteinExistence type="predicted"/>
<protein>
    <recommendedName>
        <fullName evidence="2">F-box domain-containing protein</fullName>
    </recommendedName>
</protein>
<comment type="caution">
    <text evidence="3">The sequence shown here is derived from an EMBL/GenBank/DDBJ whole genome shotgun (WGS) entry which is preliminary data.</text>
</comment>
<feature type="domain" description="F-box" evidence="2">
    <location>
        <begin position="22"/>
        <end position="62"/>
    </location>
</feature>
<name>A0AAD7FTA1_9AGAR</name>
<evidence type="ECO:0000256" key="1">
    <source>
        <dbReference type="SAM" id="MobiDB-lite"/>
    </source>
</evidence>
<organism evidence="3 4">
    <name type="scientific">Roridomyces roridus</name>
    <dbReference type="NCBI Taxonomy" id="1738132"/>
    <lineage>
        <taxon>Eukaryota</taxon>
        <taxon>Fungi</taxon>
        <taxon>Dikarya</taxon>
        <taxon>Basidiomycota</taxon>
        <taxon>Agaricomycotina</taxon>
        <taxon>Agaricomycetes</taxon>
        <taxon>Agaricomycetidae</taxon>
        <taxon>Agaricales</taxon>
        <taxon>Marasmiineae</taxon>
        <taxon>Mycenaceae</taxon>
        <taxon>Roridomyces</taxon>
    </lineage>
</organism>
<dbReference type="SMART" id="SM00256">
    <property type="entry name" value="FBOX"/>
    <property type="match status" value="1"/>
</dbReference>
<dbReference type="InterPro" id="IPR001810">
    <property type="entry name" value="F-box_dom"/>
</dbReference>
<dbReference type="InterPro" id="IPR036047">
    <property type="entry name" value="F-box-like_dom_sf"/>
</dbReference>